<accession>A0ABP1PBP1</accession>
<dbReference type="PANTHER" id="PTHR10924:SF4">
    <property type="entry name" value="GH15861P"/>
    <property type="match status" value="1"/>
</dbReference>
<comment type="caution">
    <text evidence="7">The sequence shown here is derived from an EMBL/GenBank/DDBJ whole genome shotgun (WGS) entry which is preliminary data.</text>
</comment>
<proteinExistence type="predicted"/>
<feature type="transmembrane region" description="Helical" evidence="5">
    <location>
        <begin position="361"/>
        <end position="380"/>
    </location>
</feature>
<feature type="transmembrane region" description="Helical" evidence="5">
    <location>
        <begin position="392"/>
        <end position="414"/>
    </location>
</feature>
<organism evidence="7 8">
    <name type="scientific">Xylocopa violacea</name>
    <name type="common">Violet carpenter bee</name>
    <name type="synonym">Apis violacea</name>
    <dbReference type="NCBI Taxonomy" id="135666"/>
    <lineage>
        <taxon>Eukaryota</taxon>
        <taxon>Metazoa</taxon>
        <taxon>Ecdysozoa</taxon>
        <taxon>Arthropoda</taxon>
        <taxon>Hexapoda</taxon>
        <taxon>Insecta</taxon>
        <taxon>Pterygota</taxon>
        <taxon>Neoptera</taxon>
        <taxon>Endopterygota</taxon>
        <taxon>Hymenoptera</taxon>
        <taxon>Apocrita</taxon>
        <taxon>Aculeata</taxon>
        <taxon>Apoidea</taxon>
        <taxon>Anthophila</taxon>
        <taxon>Apidae</taxon>
        <taxon>Xylocopa</taxon>
        <taxon>Xylocopa</taxon>
    </lineage>
</organism>
<dbReference type="Proteomes" id="UP001642520">
    <property type="component" value="Unassembled WGS sequence"/>
</dbReference>
<dbReference type="Pfam" id="PF07690">
    <property type="entry name" value="MFS_1"/>
    <property type="match status" value="1"/>
</dbReference>
<evidence type="ECO:0000256" key="3">
    <source>
        <dbReference type="ARBA" id="ARBA00022989"/>
    </source>
</evidence>
<dbReference type="EMBL" id="CAXAJV020001300">
    <property type="protein sequence ID" value="CAL7949943.1"/>
    <property type="molecule type" value="Genomic_DNA"/>
</dbReference>
<evidence type="ECO:0000256" key="1">
    <source>
        <dbReference type="ARBA" id="ARBA00004141"/>
    </source>
</evidence>
<dbReference type="PROSITE" id="PS50850">
    <property type="entry name" value="MFS"/>
    <property type="match status" value="1"/>
</dbReference>
<dbReference type="SUPFAM" id="SSF103473">
    <property type="entry name" value="MFS general substrate transporter"/>
    <property type="match status" value="1"/>
</dbReference>
<dbReference type="InterPro" id="IPR020846">
    <property type="entry name" value="MFS_dom"/>
</dbReference>
<dbReference type="PANTHER" id="PTHR10924">
    <property type="entry name" value="MAJOR FACILITATOR SUPERFAMILY PROTEIN-RELATED"/>
    <property type="match status" value="1"/>
</dbReference>
<feature type="transmembrane region" description="Helical" evidence="5">
    <location>
        <begin position="165"/>
        <end position="186"/>
    </location>
</feature>
<feature type="transmembrane region" description="Helical" evidence="5">
    <location>
        <begin position="206"/>
        <end position="226"/>
    </location>
</feature>
<name>A0ABP1PBP1_XYLVO</name>
<feature type="transmembrane region" description="Helical" evidence="5">
    <location>
        <begin position="333"/>
        <end position="355"/>
    </location>
</feature>
<evidence type="ECO:0000313" key="8">
    <source>
        <dbReference type="Proteomes" id="UP001642520"/>
    </source>
</evidence>
<keyword evidence="3 5" id="KW-1133">Transmembrane helix</keyword>
<feature type="transmembrane region" description="Helical" evidence="5">
    <location>
        <begin position="131"/>
        <end position="153"/>
    </location>
</feature>
<sequence length="451" mass="49781">MEQGQETKMVKSSAIHLKAVESGVQPSQVLETKVYNRRWLILMIFVLYSASNAMQWIQYSIIANIVMAYFNVSSFSVDMTSMIYMITYIPFIFPASYLLDKFGLKFALLAGSIGTTIGSWIKVFSVSPDRFWVTFIGQTLVAVSQSFVLSVPARLAAVWFGPDQVSSACSIGVFGNQLGIAIGFLFPPMLVQNSEDISVIGRGLQVMFYIVASFTTIILILILLFFKSEPPLPPSPAQAVQREAETTESFFISVKKLVTNVGYLLLLVSYGINVGVFYAISTLLNHIILLHFPNREQDAGRIGLSIICAGMLGSVVCGIVLDKTHKFKETTLGVYLFSFVGMIVFTFALDVSYIYVTYVTAGTLGFFMTGYLPVGFEFAAELTYPEPEGTSAGLLNAVCQIFGITFTMFYGYTLKAWGDFWANISLCGALALGSFFTVMIPNDLRRQNAKF</sequence>
<keyword evidence="2 5" id="KW-0812">Transmembrane</keyword>
<dbReference type="CDD" id="cd17398">
    <property type="entry name" value="MFS_FLVCR_like"/>
    <property type="match status" value="1"/>
</dbReference>
<feature type="transmembrane region" description="Helical" evidence="5">
    <location>
        <begin position="39"/>
        <end position="70"/>
    </location>
</feature>
<dbReference type="InterPro" id="IPR036259">
    <property type="entry name" value="MFS_trans_sf"/>
</dbReference>
<comment type="subcellular location">
    <subcellularLocation>
        <location evidence="1">Membrane</location>
        <topology evidence="1">Multi-pass membrane protein</topology>
    </subcellularLocation>
</comment>
<feature type="domain" description="Major facilitator superfamily (MFS) profile" evidence="6">
    <location>
        <begin position="41"/>
        <end position="445"/>
    </location>
</feature>
<dbReference type="InterPro" id="IPR011701">
    <property type="entry name" value="MFS"/>
</dbReference>
<feature type="transmembrane region" description="Helical" evidence="5">
    <location>
        <begin position="261"/>
        <end position="280"/>
    </location>
</feature>
<evidence type="ECO:0000259" key="6">
    <source>
        <dbReference type="PROSITE" id="PS50850"/>
    </source>
</evidence>
<keyword evidence="8" id="KW-1185">Reference proteome</keyword>
<dbReference type="Gene3D" id="1.20.1250.20">
    <property type="entry name" value="MFS general substrate transporter like domains"/>
    <property type="match status" value="1"/>
</dbReference>
<evidence type="ECO:0000313" key="7">
    <source>
        <dbReference type="EMBL" id="CAL7949943.1"/>
    </source>
</evidence>
<reference evidence="7 8" key="1">
    <citation type="submission" date="2024-08" db="EMBL/GenBank/DDBJ databases">
        <authorList>
            <person name="Will J Nash"/>
            <person name="Angela Man"/>
            <person name="Seanna McTaggart"/>
            <person name="Kendall Baker"/>
            <person name="Tom Barker"/>
            <person name="Leah Catchpole"/>
            <person name="Alex Durrant"/>
            <person name="Karim Gharbi"/>
            <person name="Naomi Irish"/>
            <person name="Gemy Kaithakottil"/>
            <person name="Debby Ku"/>
            <person name="Aaliyah Providence"/>
            <person name="Felix Shaw"/>
            <person name="David Swarbreck"/>
            <person name="Chris Watkins"/>
            <person name="Ann M. McCartney"/>
            <person name="Giulio Formenti"/>
            <person name="Alice Mouton"/>
            <person name="Noel Vella"/>
            <person name="Bjorn M von Reumont"/>
            <person name="Adriana Vella"/>
            <person name="Wilfried Haerty"/>
        </authorList>
    </citation>
    <scope>NUCLEOTIDE SEQUENCE [LARGE SCALE GENOMIC DNA]</scope>
</reference>
<feature type="transmembrane region" description="Helical" evidence="5">
    <location>
        <begin position="420"/>
        <end position="440"/>
    </location>
</feature>
<feature type="transmembrane region" description="Helical" evidence="5">
    <location>
        <begin position="106"/>
        <end position="125"/>
    </location>
</feature>
<protein>
    <recommendedName>
        <fullName evidence="6">Major facilitator superfamily (MFS) profile domain-containing protein</fullName>
    </recommendedName>
</protein>
<feature type="transmembrane region" description="Helical" evidence="5">
    <location>
        <begin position="300"/>
        <end position="321"/>
    </location>
</feature>
<gene>
    <name evidence="7" type="ORF">XYLVIOL_LOCUS9681</name>
</gene>
<evidence type="ECO:0000256" key="5">
    <source>
        <dbReference type="SAM" id="Phobius"/>
    </source>
</evidence>
<evidence type="ECO:0000256" key="4">
    <source>
        <dbReference type="ARBA" id="ARBA00023136"/>
    </source>
</evidence>
<dbReference type="InterPro" id="IPR049680">
    <property type="entry name" value="FLVCR1-2_SLC49-like"/>
</dbReference>
<evidence type="ECO:0000256" key="2">
    <source>
        <dbReference type="ARBA" id="ARBA00022692"/>
    </source>
</evidence>
<feature type="transmembrane region" description="Helical" evidence="5">
    <location>
        <begin position="82"/>
        <end position="99"/>
    </location>
</feature>
<keyword evidence="4 5" id="KW-0472">Membrane</keyword>